<dbReference type="InterPro" id="IPR016020">
    <property type="entry name" value="Transl_init_fac_sub12_N_euk"/>
</dbReference>
<dbReference type="GO" id="GO:0005852">
    <property type="term" value="C:eukaryotic translation initiation factor 3 complex"/>
    <property type="evidence" value="ECO:0007669"/>
    <property type="project" value="InterPro"/>
</dbReference>
<dbReference type="GO" id="GO:0003743">
    <property type="term" value="F:translation initiation factor activity"/>
    <property type="evidence" value="ECO:0007669"/>
    <property type="project" value="InterPro"/>
</dbReference>
<sequence length="201" mass="22767">MEFQDDPFDESKLVDLETQLIKPEKIDANDARKILRIYAMNGVWKLDIVKRILVAGIVSLPATDFISYAALIPLSQKHEYEPFFTLYDDLLSGKLKSFWSNARSQKIAKFAPPRAIDNYREYILGITALSQTTIPKNTLAIALGYEDSHGINQSFDNYLKSKGIKAVGLQAEDDEHTLLDISMQKSHFTNLKHKTGDQKSD</sequence>
<organism evidence="1 2">
    <name type="scientific">Streblomastix strix</name>
    <dbReference type="NCBI Taxonomy" id="222440"/>
    <lineage>
        <taxon>Eukaryota</taxon>
        <taxon>Metamonada</taxon>
        <taxon>Preaxostyla</taxon>
        <taxon>Oxymonadida</taxon>
        <taxon>Streblomastigidae</taxon>
        <taxon>Streblomastix</taxon>
    </lineage>
</organism>
<dbReference type="Proteomes" id="UP000324800">
    <property type="component" value="Unassembled WGS sequence"/>
</dbReference>
<evidence type="ECO:0000313" key="1">
    <source>
        <dbReference type="EMBL" id="KAA6365992.1"/>
    </source>
</evidence>
<dbReference type="GO" id="GO:0043022">
    <property type="term" value="F:ribosome binding"/>
    <property type="evidence" value="ECO:0007669"/>
    <property type="project" value="InterPro"/>
</dbReference>
<dbReference type="SUPFAM" id="SSF48371">
    <property type="entry name" value="ARM repeat"/>
    <property type="match status" value="1"/>
</dbReference>
<comment type="caution">
    <text evidence="1">The sequence shown here is derived from an EMBL/GenBank/DDBJ whole genome shotgun (WGS) entry which is preliminary data.</text>
</comment>
<protein>
    <submittedName>
        <fullName evidence="1">Uncharacterized protein</fullName>
    </submittedName>
</protein>
<dbReference type="InterPro" id="IPR016024">
    <property type="entry name" value="ARM-type_fold"/>
</dbReference>
<dbReference type="EMBL" id="SNRW01019852">
    <property type="protein sequence ID" value="KAA6365992.1"/>
    <property type="molecule type" value="Genomic_DNA"/>
</dbReference>
<proteinExistence type="predicted"/>
<dbReference type="AlphaFoldDB" id="A0A5J4U7R4"/>
<gene>
    <name evidence="1" type="ORF">EZS28_038482</name>
</gene>
<dbReference type="OrthoDB" id="337745at2759"/>
<accession>A0A5J4U7R4</accession>
<evidence type="ECO:0000313" key="2">
    <source>
        <dbReference type="Proteomes" id="UP000324800"/>
    </source>
</evidence>
<dbReference type="GO" id="GO:0006446">
    <property type="term" value="P:regulation of translational initiation"/>
    <property type="evidence" value="ECO:0007669"/>
    <property type="project" value="InterPro"/>
</dbReference>
<name>A0A5J4U7R4_9EUKA</name>
<reference evidence="1 2" key="1">
    <citation type="submission" date="2019-03" db="EMBL/GenBank/DDBJ databases">
        <title>Single cell metagenomics reveals metabolic interactions within the superorganism composed of flagellate Streblomastix strix and complex community of Bacteroidetes bacteria on its surface.</title>
        <authorList>
            <person name="Treitli S.C."/>
            <person name="Kolisko M."/>
            <person name="Husnik F."/>
            <person name="Keeling P."/>
            <person name="Hampl V."/>
        </authorList>
    </citation>
    <scope>NUCLEOTIDE SEQUENCE [LARGE SCALE GENOMIC DNA]</scope>
    <source>
        <strain evidence="1">ST1C</strain>
    </source>
</reference>
<dbReference type="Gene3D" id="1.25.40.250">
    <property type="entry name" value="ARM repeat, domain 1"/>
    <property type="match status" value="1"/>
</dbReference>